<sequence length="399" mass="44387">MDSGKTQSKLLAARNNKIYMDLKLIIREHALPFLPAKSLYRFQGVCRDWRRMISTPFFAHNQSLSFSSTSGMFFQRHGDQPTFTSFDPECCGVPDPALNFLPVPVDIVASSNGLLCCRDQTGDRAYYICNPVTKQWKKLPQPSMEHGAEPAAVLIFNPSLLNFVAEYILICAVRSIDFDDATEFEIYSSKGDSWKVSGEINFAAKSKHLIPKSGVSVNDVVYWQSSHGSILVFDMTKDRSQVIHGCYSGGNGTLGEFNGKLCSASINGHTLTVSVISNIYSNTMQMNSRAKLWDDKIRIPLPSEVFNASIYDPFPVLYAGSENVLVVSGRKIYICDLKTKETKFLVEAPRADLMVVPYVNSLITNEVEIILRCQAQGVPGHQVDRVLELRQLKSSSAQG</sequence>
<reference evidence="2" key="1">
    <citation type="journal article" date="2022" name="Mol. Ecol. Resour.">
        <title>The genomes of chicory, endive, great burdock and yacon provide insights into Asteraceae palaeo-polyploidization history and plant inulin production.</title>
        <authorList>
            <person name="Fan W."/>
            <person name="Wang S."/>
            <person name="Wang H."/>
            <person name="Wang A."/>
            <person name="Jiang F."/>
            <person name="Liu H."/>
            <person name="Zhao H."/>
            <person name="Xu D."/>
            <person name="Zhang Y."/>
        </authorList>
    </citation>
    <scope>NUCLEOTIDE SEQUENCE [LARGE SCALE GENOMIC DNA]</scope>
    <source>
        <strain evidence="2">cv. Yunnan</strain>
    </source>
</reference>
<evidence type="ECO:0000313" key="1">
    <source>
        <dbReference type="EMBL" id="KAI3726485.1"/>
    </source>
</evidence>
<name>A0ACB9BWV6_9ASTR</name>
<organism evidence="1 2">
    <name type="scientific">Smallanthus sonchifolius</name>
    <dbReference type="NCBI Taxonomy" id="185202"/>
    <lineage>
        <taxon>Eukaryota</taxon>
        <taxon>Viridiplantae</taxon>
        <taxon>Streptophyta</taxon>
        <taxon>Embryophyta</taxon>
        <taxon>Tracheophyta</taxon>
        <taxon>Spermatophyta</taxon>
        <taxon>Magnoliopsida</taxon>
        <taxon>eudicotyledons</taxon>
        <taxon>Gunneridae</taxon>
        <taxon>Pentapetalae</taxon>
        <taxon>asterids</taxon>
        <taxon>campanulids</taxon>
        <taxon>Asterales</taxon>
        <taxon>Asteraceae</taxon>
        <taxon>Asteroideae</taxon>
        <taxon>Heliantheae alliance</taxon>
        <taxon>Millerieae</taxon>
        <taxon>Smallanthus</taxon>
    </lineage>
</organism>
<gene>
    <name evidence="1" type="ORF">L1987_66282</name>
</gene>
<comment type="caution">
    <text evidence="1">The sequence shown here is derived from an EMBL/GenBank/DDBJ whole genome shotgun (WGS) entry which is preliminary data.</text>
</comment>
<dbReference type="EMBL" id="CM042039">
    <property type="protein sequence ID" value="KAI3726485.1"/>
    <property type="molecule type" value="Genomic_DNA"/>
</dbReference>
<evidence type="ECO:0000313" key="2">
    <source>
        <dbReference type="Proteomes" id="UP001056120"/>
    </source>
</evidence>
<accession>A0ACB9BWV6</accession>
<keyword evidence="2" id="KW-1185">Reference proteome</keyword>
<reference evidence="1 2" key="2">
    <citation type="journal article" date="2022" name="Mol. Ecol. Resour.">
        <title>The genomes of chicory, endive, great burdock and yacon provide insights into Asteraceae paleo-polyploidization history and plant inulin production.</title>
        <authorList>
            <person name="Fan W."/>
            <person name="Wang S."/>
            <person name="Wang H."/>
            <person name="Wang A."/>
            <person name="Jiang F."/>
            <person name="Liu H."/>
            <person name="Zhao H."/>
            <person name="Xu D."/>
            <person name="Zhang Y."/>
        </authorList>
    </citation>
    <scope>NUCLEOTIDE SEQUENCE [LARGE SCALE GENOMIC DNA]</scope>
    <source>
        <strain evidence="2">cv. Yunnan</strain>
        <tissue evidence="1">Leaves</tissue>
    </source>
</reference>
<protein>
    <submittedName>
        <fullName evidence="1">Uncharacterized protein</fullName>
    </submittedName>
</protein>
<proteinExistence type="predicted"/>
<dbReference type="Proteomes" id="UP001056120">
    <property type="component" value="Linkage Group LG22"/>
</dbReference>